<accession>A0ACC0U003</accession>
<sequence length="152" mass="17455">MGRSKPNSLTIRCGGFRRAPGKKKKKTLWLCVILILRSPHINFLPRWYLHPLVMISILALRSKISLTALEGEAEGCERHDMRILPEESRHSFTVIVEGDASLDIQVLFQARTTQLDTPTLRHNEWQQACQILSKYLLSCMTYIHKIRCGISL</sequence>
<evidence type="ECO:0000313" key="1">
    <source>
        <dbReference type="EMBL" id="KAI9453637.1"/>
    </source>
</evidence>
<proteinExistence type="predicted"/>
<evidence type="ECO:0000313" key="2">
    <source>
        <dbReference type="Proteomes" id="UP001207468"/>
    </source>
</evidence>
<gene>
    <name evidence="1" type="ORF">F5148DRAFT_459710</name>
</gene>
<organism evidence="1 2">
    <name type="scientific">Russula earlei</name>
    <dbReference type="NCBI Taxonomy" id="71964"/>
    <lineage>
        <taxon>Eukaryota</taxon>
        <taxon>Fungi</taxon>
        <taxon>Dikarya</taxon>
        <taxon>Basidiomycota</taxon>
        <taxon>Agaricomycotina</taxon>
        <taxon>Agaricomycetes</taxon>
        <taxon>Russulales</taxon>
        <taxon>Russulaceae</taxon>
        <taxon>Russula</taxon>
    </lineage>
</organism>
<name>A0ACC0U003_9AGAM</name>
<keyword evidence="2" id="KW-1185">Reference proteome</keyword>
<reference evidence="1" key="1">
    <citation type="submission" date="2021-03" db="EMBL/GenBank/DDBJ databases">
        <title>Evolutionary priming and transition to the ectomycorrhizal habit in an iconic lineage of mushroom-forming fungi: is preadaptation a requirement?</title>
        <authorList>
            <consortium name="DOE Joint Genome Institute"/>
            <person name="Looney B.P."/>
            <person name="Miyauchi S."/>
            <person name="Morin E."/>
            <person name="Drula E."/>
            <person name="Courty P.E."/>
            <person name="Chicoki N."/>
            <person name="Fauchery L."/>
            <person name="Kohler A."/>
            <person name="Kuo A."/>
            <person name="LaButti K."/>
            <person name="Pangilinan J."/>
            <person name="Lipzen A."/>
            <person name="Riley R."/>
            <person name="Andreopoulos W."/>
            <person name="He G."/>
            <person name="Johnson J."/>
            <person name="Barry K.W."/>
            <person name="Grigoriev I.V."/>
            <person name="Nagy L."/>
            <person name="Hibbett D."/>
            <person name="Henrissat B."/>
            <person name="Matheny P.B."/>
            <person name="Labbe J."/>
            <person name="Martin A.F."/>
        </authorList>
    </citation>
    <scope>NUCLEOTIDE SEQUENCE</scope>
    <source>
        <strain evidence="1">BPL698</strain>
    </source>
</reference>
<comment type="caution">
    <text evidence="1">The sequence shown here is derived from an EMBL/GenBank/DDBJ whole genome shotgun (WGS) entry which is preliminary data.</text>
</comment>
<dbReference type="Proteomes" id="UP001207468">
    <property type="component" value="Unassembled WGS sequence"/>
</dbReference>
<protein>
    <submittedName>
        <fullName evidence="1">Uncharacterized protein</fullName>
    </submittedName>
</protein>
<dbReference type="EMBL" id="JAGFNK010000296">
    <property type="protein sequence ID" value="KAI9453637.1"/>
    <property type="molecule type" value="Genomic_DNA"/>
</dbReference>